<proteinExistence type="predicted"/>
<evidence type="ECO:0000256" key="1">
    <source>
        <dbReference type="SAM" id="MobiDB-lite"/>
    </source>
</evidence>
<comment type="caution">
    <text evidence="2">The sequence shown here is derived from an EMBL/GenBank/DDBJ whole genome shotgun (WGS) entry which is preliminary data.</text>
</comment>
<dbReference type="EMBL" id="QGNW01001224">
    <property type="protein sequence ID" value="RVW49545.1"/>
    <property type="molecule type" value="Genomic_DNA"/>
</dbReference>
<accession>A0A438EPJ8</accession>
<organism evidence="2 3">
    <name type="scientific">Vitis vinifera</name>
    <name type="common">Grape</name>
    <dbReference type="NCBI Taxonomy" id="29760"/>
    <lineage>
        <taxon>Eukaryota</taxon>
        <taxon>Viridiplantae</taxon>
        <taxon>Streptophyta</taxon>
        <taxon>Embryophyta</taxon>
        <taxon>Tracheophyta</taxon>
        <taxon>Spermatophyta</taxon>
        <taxon>Magnoliopsida</taxon>
        <taxon>eudicotyledons</taxon>
        <taxon>Gunneridae</taxon>
        <taxon>Pentapetalae</taxon>
        <taxon>rosids</taxon>
        <taxon>Vitales</taxon>
        <taxon>Vitaceae</taxon>
        <taxon>Viteae</taxon>
        <taxon>Vitis</taxon>
    </lineage>
</organism>
<gene>
    <name evidence="2" type="ORF">CK203_114060</name>
</gene>
<sequence length="88" mass="9317">MLSFIVKEGILIPQAPASAPLPPKPKKASPLNSHAPSTSTTVSVDSCEATGKALESPNCSGKQRLGLCMVFDTRSNAFRIYSGRNRNA</sequence>
<feature type="region of interest" description="Disordered" evidence="1">
    <location>
        <begin position="15"/>
        <end position="47"/>
    </location>
</feature>
<dbReference type="AlphaFoldDB" id="A0A438EPJ8"/>
<protein>
    <submittedName>
        <fullName evidence="2">Uncharacterized protein</fullName>
    </submittedName>
</protein>
<feature type="compositionally biased region" description="Polar residues" evidence="1">
    <location>
        <begin position="32"/>
        <end position="44"/>
    </location>
</feature>
<dbReference type="Proteomes" id="UP000288805">
    <property type="component" value="Unassembled WGS sequence"/>
</dbReference>
<evidence type="ECO:0000313" key="3">
    <source>
        <dbReference type="Proteomes" id="UP000288805"/>
    </source>
</evidence>
<name>A0A438EPJ8_VITVI</name>
<reference evidence="2 3" key="1">
    <citation type="journal article" date="2018" name="PLoS Genet.">
        <title>Population sequencing reveals clonal diversity and ancestral inbreeding in the grapevine cultivar Chardonnay.</title>
        <authorList>
            <person name="Roach M.J."/>
            <person name="Johnson D.L."/>
            <person name="Bohlmann J."/>
            <person name="van Vuuren H.J."/>
            <person name="Jones S.J."/>
            <person name="Pretorius I.S."/>
            <person name="Schmidt S.A."/>
            <person name="Borneman A.R."/>
        </authorList>
    </citation>
    <scope>NUCLEOTIDE SEQUENCE [LARGE SCALE GENOMIC DNA]</scope>
    <source>
        <strain evidence="3">cv. Chardonnay</strain>
        <tissue evidence="2">Leaf</tissue>
    </source>
</reference>
<evidence type="ECO:0000313" key="2">
    <source>
        <dbReference type="EMBL" id="RVW49545.1"/>
    </source>
</evidence>